<sequence>MTSFFSSQKKGKQEIAAIFDIGSSSVGGAIVLIPGKKEDKPKILYSVREQMVFHEKLDANKFIDSMLKTLNSVVSDLEKNGLVHLNFLKIKNKAIKNAFCFFSSPWCVSQTKKIKIKKDKSFEITESLLKSIIQKEEEAFIKLESGEYSSILGKNNEIDVMDKKIIQIKLNGYIVNNPYKKKVKEAETSFFMSLLSRDISEKIQKSIRKKFDVDNLRLHSFALSAFGSLRDIFNSEKDFIFIDISGEVTEVSFVKDGVLRENQTFPIGRNIFLREIIKNFKTTYNGAISIMNIYNENITNQQTFDKIEISLEELKKRWLEFLEKGISELSQGAISPRTIYIIADDNMGAFFKKLIKDWPFTRLVFPGYNKTSNSILVTSKDLRNFCELGEVNEDDIFFGIELMFVNKFFE</sequence>
<dbReference type="STRING" id="1797582.A2442_01760"/>
<dbReference type="Gene3D" id="3.30.420.40">
    <property type="match status" value="1"/>
</dbReference>
<dbReference type="Proteomes" id="UP000179003">
    <property type="component" value="Unassembled WGS sequence"/>
</dbReference>
<evidence type="ECO:0000313" key="2">
    <source>
        <dbReference type="Proteomes" id="UP000179003"/>
    </source>
</evidence>
<proteinExistence type="predicted"/>
<protein>
    <recommendedName>
        <fullName evidence="3">SHS2 domain-containing protein</fullName>
    </recommendedName>
</protein>
<dbReference type="AlphaFoldDB" id="A0A1F5EK39"/>
<accession>A0A1F5EK39</accession>
<name>A0A1F5EK39_9BACT</name>
<evidence type="ECO:0008006" key="3">
    <source>
        <dbReference type="Google" id="ProtNLM"/>
    </source>
</evidence>
<dbReference type="EMBL" id="MFAE01000001">
    <property type="protein sequence ID" value="OGD67761.1"/>
    <property type="molecule type" value="Genomic_DNA"/>
</dbReference>
<comment type="caution">
    <text evidence="1">The sequence shown here is derived from an EMBL/GenBank/DDBJ whole genome shotgun (WGS) entry which is preliminary data.</text>
</comment>
<organism evidence="1 2">
    <name type="scientific">Candidatus Campbellbacteria bacterium RIFOXYC2_FULL_35_25</name>
    <dbReference type="NCBI Taxonomy" id="1797582"/>
    <lineage>
        <taxon>Bacteria</taxon>
        <taxon>Candidatus Campbelliibacteriota</taxon>
    </lineage>
</organism>
<reference evidence="1 2" key="1">
    <citation type="journal article" date="2016" name="Nat. Commun.">
        <title>Thousands of microbial genomes shed light on interconnected biogeochemical processes in an aquifer system.</title>
        <authorList>
            <person name="Anantharaman K."/>
            <person name="Brown C.T."/>
            <person name="Hug L.A."/>
            <person name="Sharon I."/>
            <person name="Castelle C.J."/>
            <person name="Probst A.J."/>
            <person name="Thomas B.C."/>
            <person name="Singh A."/>
            <person name="Wilkins M.J."/>
            <person name="Karaoz U."/>
            <person name="Brodie E.L."/>
            <person name="Williams K.H."/>
            <person name="Hubbard S.S."/>
            <person name="Banfield J.F."/>
        </authorList>
    </citation>
    <scope>NUCLEOTIDE SEQUENCE [LARGE SCALE GENOMIC DNA]</scope>
</reference>
<evidence type="ECO:0000313" key="1">
    <source>
        <dbReference type="EMBL" id="OGD67761.1"/>
    </source>
</evidence>
<gene>
    <name evidence="1" type="ORF">A2442_01760</name>
</gene>